<dbReference type="InterPro" id="IPR020449">
    <property type="entry name" value="Tscrpt_reg_AraC-type_HTH"/>
</dbReference>
<dbReference type="EMBL" id="FMAF01000004">
    <property type="protein sequence ID" value="SCB21809.1"/>
    <property type="molecule type" value="Genomic_DNA"/>
</dbReference>
<dbReference type="PANTHER" id="PTHR43280:SF32">
    <property type="entry name" value="TRANSCRIPTIONAL REGULATORY PROTEIN"/>
    <property type="match status" value="1"/>
</dbReference>
<organism evidence="5 6">
    <name type="scientific">Rhizobium lusitanum</name>
    <dbReference type="NCBI Taxonomy" id="293958"/>
    <lineage>
        <taxon>Bacteria</taxon>
        <taxon>Pseudomonadati</taxon>
        <taxon>Pseudomonadota</taxon>
        <taxon>Alphaproteobacteria</taxon>
        <taxon>Hyphomicrobiales</taxon>
        <taxon>Rhizobiaceae</taxon>
        <taxon>Rhizobium/Agrobacterium group</taxon>
        <taxon>Rhizobium</taxon>
    </lineage>
</organism>
<dbReference type="Gene3D" id="1.10.10.60">
    <property type="entry name" value="Homeodomain-like"/>
    <property type="match status" value="1"/>
</dbReference>
<dbReference type="RefSeq" id="WP_037192232.1">
    <property type="nucleotide sequence ID" value="NZ_FMAF01000004.1"/>
</dbReference>
<keyword evidence="1" id="KW-0805">Transcription regulation</keyword>
<dbReference type="PROSITE" id="PS01124">
    <property type="entry name" value="HTH_ARAC_FAMILY_2"/>
    <property type="match status" value="1"/>
</dbReference>
<evidence type="ECO:0000313" key="6">
    <source>
        <dbReference type="Proteomes" id="UP000199205"/>
    </source>
</evidence>
<keyword evidence="3" id="KW-0804">Transcription</keyword>
<dbReference type="SUPFAM" id="SSF46689">
    <property type="entry name" value="Homeodomain-like"/>
    <property type="match status" value="1"/>
</dbReference>
<protein>
    <submittedName>
        <fullName evidence="5">AraC-type DNA-binding protein</fullName>
    </submittedName>
</protein>
<keyword evidence="2 5" id="KW-0238">DNA-binding</keyword>
<feature type="domain" description="HTH araC/xylS-type" evidence="4">
    <location>
        <begin position="181"/>
        <end position="279"/>
    </location>
</feature>
<reference evidence="6" key="1">
    <citation type="submission" date="2016-08" db="EMBL/GenBank/DDBJ databases">
        <authorList>
            <person name="Varghese N."/>
            <person name="Submissions Spin"/>
        </authorList>
    </citation>
    <scope>NUCLEOTIDE SEQUENCE [LARGE SCALE GENOMIC DNA]</scope>
    <source>
        <strain evidence="6">P1-7</strain>
    </source>
</reference>
<sequence>MVFDSGIHLHARGDWHEPSLTPRTIRFQKGLYAQFHHLFLLQVGTAKLILEGEDQRAFLGPTIAYLPPQSHCELHMAAGAAGFIIGASPQIVVDAIGDRAESYALRIFSEQPWFMAAPDADAVGEAQPLVAGFVRELGDPSRASWMAISAYMRLILMALWRAGGAETAEQRGRGGGASILQRYRQLVETWFRQHRPMTDYARELGVTTDRLHSICRSALGRSPVQLLHERVVQEAKLRLERSARTVQEISDGLGFRDPTYFSHFFKKKTGFSPATYRDFARRSEVAESHVLSSGYADWP</sequence>
<evidence type="ECO:0000256" key="1">
    <source>
        <dbReference type="ARBA" id="ARBA00023015"/>
    </source>
</evidence>
<dbReference type="OrthoDB" id="9814125at2"/>
<dbReference type="Proteomes" id="UP000199205">
    <property type="component" value="Unassembled WGS sequence"/>
</dbReference>
<dbReference type="SMART" id="SM00342">
    <property type="entry name" value="HTH_ARAC"/>
    <property type="match status" value="1"/>
</dbReference>
<proteinExistence type="predicted"/>
<evidence type="ECO:0000256" key="3">
    <source>
        <dbReference type="ARBA" id="ARBA00023163"/>
    </source>
</evidence>
<evidence type="ECO:0000256" key="2">
    <source>
        <dbReference type="ARBA" id="ARBA00023125"/>
    </source>
</evidence>
<gene>
    <name evidence="5" type="ORF">GA0061101_10484</name>
</gene>
<name>A0A1C3V2C8_9HYPH</name>
<dbReference type="GO" id="GO:0003700">
    <property type="term" value="F:DNA-binding transcription factor activity"/>
    <property type="evidence" value="ECO:0007669"/>
    <property type="project" value="InterPro"/>
</dbReference>
<dbReference type="InterPro" id="IPR018060">
    <property type="entry name" value="HTH_AraC"/>
</dbReference>
<dbReference type="PANTHER" id="PTHR43280">
    <property type="entry name" value="ARAC-FAMILY TRANSCRIPTIONAL REGULATOR"/>
    <property type="match status" value="1"/>
</dbReference>
<evidence type="ECO:0000259" key="4">
    <source>
        <dbReference type="PROSITE" id="PS01124"/>
    </source>
</evidence>
<dbReference type="PRINTS" id="PR00032">
    <property type="entry name" value="HTHARAC"/>
</dbReference>
<accession>A0A1C3V2C8</accession>
<dbReference type="Pfam" id="PF12833">
    <property type="entry name" value="HTH_18"/>
    <property type="match status" value="1"/>
</dbReference>
<evidence type="ECO:0000313" key="5">
    <source>
        <dbReference type="EMBL" id="SCB21809.1"/>
    </source>
</evidence>
<dbReference type="InterPro" id="IPR009057">
    <property type="entry name" value="Homeodomain-like_sf"/>
</dbReference>
<dbReference type="AlphaFoldDB" id="A0A1C3V2C8"/>
<dbReference type="GO" id="GO:0043565">
    <property type="term" value="F:sequence-specific DNA binding"/>
    <property type="evidence" value="ECO:0007669"/>
    <property type="project" value="InterPro"/>
</dbReference>